<dbReference type="Gene3D" id="3.40.50.720">
    <property type="entry name" value="NAD(P)-binding Rossmann-like Domain"/>
    <property type="match status" value="1"/>
</dbReference>
<evidence type="ECO:0000313" key="2">
    <source>
        <dbReference type="EMBL" id="CAD7635420.1"/>
    </source>
</evidence>
<reference evidence="2" key="1">
    <citation type="submission" date="2020-11" db="EMBL/GenBank/DDBJ databases">
        <authorList>
            <person name="Tran Van P."/>
        </authorList>
    </citation>
    <scope>NUCLEOTIDE SEQUENCE</scope>
</reference>
<feature type="non-terminal residue" evidence="2">
    <location>
        <position position="1"/>
    </location>
</feature>
<sequence>MSPKTFTSNISLSTSILDCDLQLFLYEKFGRPISELNGKVVWITGASSGIGEALAYLLASHGVKLVISGTNESRLREVKEQFCGQLEENDVLILSFNIKDFSVHEKQFNAVIKHFQRLDILVSNAGRSQRASFETIDIEVDKEMFDVNVFGLINLTRIVLRYFLDNHMKGHFAVTSSTAGKLGVPNSGSYTASKHALHGYYECLRVEAQSRGISITMLCPGPVFSRVLENAMSNKLDSSHEVVTHSKDNKRLATSRCAHLMATAIANTLD</sequence>
<dbReference type="AlphaFoldDB" id="A0A7R9L5Q2"/>
<dbReference type="PANTHER" id="PTHR44269:SF1">
    <property type="entry name" value="DEHYDROGENASE_REDUCTASE SDR FAMILY MEMBER 7"/>
    <property type="match status" value="1"/>
</dbReference>
<dbReference type="InterPro" id="IPR036291">
    <property type="entry name" value="NAD(P)-bd_dom_sf"/>
</dbReference>
<proteinExistence type="predicted"/>
<evidence type="ECO:0000313" key="3">
    <source>
        <dbReference type="Proteomes" id="UP000759131"/>
    </source>
</evidence>
<gene>
    <name evidence="2" type="ORF">OSB1V03_LOCUS15811</name>
</gene>
<dbReference type="PROSITE" id="PS00061">
    <property type="entry name" value="ADH_SHORT"/>
    <property type="match status" value="1"/>
</dbReference>
<keyword evidence="1" id="KW-0560">Oxidoreductase</keyword>
<dbReference type="InterPro" id="IPR002347">
    <property type="entry name" value="SDR_fam"/>
</dbReference>
<dbReference type="PANTHER" id="PTHR44269">
    <property type="entry name" value="DEHYDROGENASE/REDUCTASE SDR FAMILY MEMBER 7-RELATED"/>
    <property type="match status" value="1"/>
</dbReference>
<organism evidence="2">
    <name type="scientific">Medioppia subpectinata</name>
    <dbReference type="NCBI Taxonomy" id="1979941"/>
    <lineage>
        <taxon>Eukaryota</taxon>
        <taxon>Metazoa</taxon>
        <taxon>Ecdysozoa</taxon>
        <taxon>Arthropoda</taxon>
        <taxon>Chelicerata</taxon>
        <taxon>Arachnida</taxon>
        <taxon>Acari</taxon>
        <taxon>Acariformes</taxon>
        <taxon>Sarcoptiformes</taxon>
        <taxon>Oribatida</taxon>
        <taxon>Brachypylina</taxon>
        <taxon>Oppioidea</taxon>
        <taxon>Oppiidae</taxon>
        <taxon>Medioppia</taxon>
    </lineage>
</organism>
<dbReference type="PRINTS" id="PR00081">
    <property type="entry name" value="GDHRDH"/>
</dbReference>
<dbReference type="InterPro" id="IPR053011">
    <property type="entry name" value="SDR_family_member_7"/>
</dbReference>
<dbReference type="OrthoDB" id="47007at2759"/>
<dbReference type="Pfam" id="PF00106">
    <property type="entry name" value="adh_short"/>
    <property type="match status" value="1"/>
</dbReference>
<evidence type="ECO:0000256" key="1">
    <source>
        <dbReference type="ARBA" id="ARBA00023002"/>
    </source>
</evidence>
<dbReference type="SUPFAM" id="SSF51735">
    <property type="entry name" value="NAD(P)-binding Rossmann-fold domains"/>
    <property type="match status" value="1"/>
</dbReference>
<dbReference type="EMBL" id="CAJPIZ010016832">
    <property type="protein sequence ID" value="CAG2115850.1"/>
    <property type="molecule type" value="Genomic_DNA"/>
</dbReference>
<dbReference type="GO" id="GO:0016491">
    <property type="term" value="F:oxidoreductase activity"/>
    <property type="evidence" value="ECO:0007669"/>
    <property type="project" value="UniProtKB-KW"/>
</dbReference>
<dbReference type="InterPro" id="IPR020904">
    <property type="entry name" value="Sc_DH/Rdtase_CS"/>
</dbReference>
<accession>A0A7R9L5Q2</accession>
<keyword evidence="3" id="KW-1185">Reference proteome</keyword>
<name>A0A7R9L5Q2_9ACAR</name>
<dbReference type="Proteomes" id="UP000759131">
    <property type="component" value="Unassembled WGS sequence"/>
</dbReference>
<protein>
    <recommendedName>
        <fullName evidence="4">Dehydrogenase/reductase SDR family member 7</fullName>
    </recommendedName>
</protein>
<evidence type="ECO:0008006" key="4">
    <source>
        <dbReference type="Google" id="ProtNLM"/>
    </source>
</evidence>
<dbReference type="EMBL" id="OC871407">
    <property type="protein sequence ID" value="CAD7635420.1"/>
    <property type="molecule type" value="Genomic_DNA"/>
</dbReference>